<sequence>MNTNKVASERLMTLLVTEKVSESIVTGLHLKQPRYGGPYFELQGSEPRAILLSIPDEMIHMGFFAGPAFYHLSERLLSQLDYTEVILRLVEQYSAFTAFDISLAEIFMRDVLREVV</sequence>
<organism evidence="1 2">
    <name type="scientific">Paxillus involutus ATCC 200175</name>
    <dbReference type="NCBI Taxonomy" id="664439"/>
    <lineage>
        <taxon>Eukaryota</taxon>
        <taxon>Fungi</taxon>
        <taxon>Dikarya</taxon>
        <taxon>Basidiomycota</taxon>
        <taxon>Agaricomycotina</taxon>
        <taxon>Agaricomycetes</taxon>
        <taxon>Agaricomycetidae</taxon>
        <taxon>Boletales</taxon>
        <taxon>Paxilineae</taxon>
        <taxon>Paxillaceae</taxon>
        <taxon>Paxillus</taxon>
    </lineage>
</organism>
<evidence type="ECO:0000313" key="2">
    <source>
        <dbReference type="Proteomes" id="UP000053647"/>
    </source>
</evidence>
<reference evidence="1 2" key="1">
    <citation type="submission" date="2014-06" db="EMBL/GenBank/DDBJ databases">
        <authorList>
            <consortium name="DOE Joint Genome Institute"/>
            <person name="Kuo A."/>
            <person name="Kohler A."/>
            <person name="Nagy L.G."/>
            <person name="Floudas D."/>
            <person name="Copeland A."/>
            <person name="Barry K.W."/>
            <person name="Cichocki N."/>
            <person name="Veneault-Fourrey C."/>
            <person name="LaButti K."/>
            <person name="Lindquist E.A."/>
            <person name="Lipzen A."/>
            <person name="Lundell T."/>
            <person name="Morin E."/>
            <person name="Murat C."/>
            <person name="Sun H."/>
            <person name="Tunlid A."/>
            <person name="Henrissat B."/>
            <person name="Grigoriev I.V."/>
            <person name="Hibbett D.S."/>
            <person name="Martin F."/>
            <person name="Nordberg H.P."/>
            <person name="Cantor M.N."/>
            <person name="Hua S.X."/>
        </authorList>
    </citation>
    <scope>NUCLEOTIDE SEQUENCE [LARGE SCALE GENOMIC DNA]</scope>
    <source>
        <strain evidence="1 2">ATCC 200175</strain>
    </source>
</reference>
<reference evidence="2" key="2">
    <citation type="submission" date="2015-01" db="EMBL/GenBank/DDBJ databases">
        <title>Evolutionary Origins and Diversification of the Mycorrhizal Mutualists.</title>
        <authorList>
            <consortium name="DOE Joint Genome Institute"/>
            <consortium name="Mycorrhizal Genomics Consortium"/>
            <person name="Kohler A."/>
            <person name="Kuo A."/>
            <person name="Nagy L.G."/>
            <person name="Floudas D."/>
            <person name="Copeland A."/>
            <person name="Barry K.W."/>
            <person name="Cichocki N."/>
            <person name="Veneault-Fourrey C."/>
            <person name="LaButti K."/>
            <person name="Lindquist E.A."/>
            <person name="Lipzen A."/>
            <person name="Lundell T."/>
            <person name="Morin E."/>
            <person name="Murat C."/>
            <person name="Riley R."/>
            <person name="Ohm R."/>
            <person name="Sun H."/>
            <person name="Tunlid A."/>
            <person name="Henrissat B."/>
            <person name="Grigoriev I.V."/>
            <person name="Hibbett D.S."/>
            <person name="Martin F."/>
        </authorList>
    </citation>
    <scope>NUCLEOTIDE SEQUENCE [LARGE SCALE GENOMIC DNA]</scope>
    <source>
        <strain evidence="2">ATCC 200175</strain>
    </source>
</reference>
<name>A0A0C9TK47_PAXIN</name>
<protein>
    <submittedName>
        <fullName evidence="1">Uncharacterized protein</fullName>
    </submittedName>
</protein>
<proteinExistence type="predicted"/>
<dbReference type="Proteomes" id="UP000053647">
    <property type="component" value="Unassembled WGS sequence"/>
</dbReference>
<accession>A0A0C9TK47</accession>
<evidence type="ECO:0000313" key="1">
    <source>
        <dbReference type="EMBL" id="KIJ11073.1"/>
    </source>
</evidence>
<dbReference type="HOGENOM" id="CLU_2097587_0_0_1"/>
<gene>
    <name evidence="1" type="ORF">PAXINDRAFT_15970</name>
</gene>
<keyword evidence="2" id="KW-1185">Reference proteome</keyword>
<dbReference type="EMBL" id="KN819387">
    <property type="protein sequence ID" value="KIJ11073.1"/>
    <property type="molecule type" value="Genomic_DNA"/>
</dbReference>
<dbReference type="AlphaFoldDB" id="A0A0C9TK47"/>